<evidence type="ECO:0000259" key="4">
    <source>
        <dbReference type="Pfam" id="PF00689"/>
    </source>
</evidence>
<feature type="domain" description="Cation-transporting P-type ATPase C-terminal" evidence="4">
    <location>
        <begin position="25"/>
        <end position="103"/>
    </location>
</feature>
<dbReference type="EMBL" id="BMAC01000752">
    <property type="protein sequence ID" value="GFQ02507.1"/>
    <property type="molecule type" value="Genomic_DNA"/>
</dbReference>
<protein>
    <submittedName>
        <fullName evidence="5">Calcium-transporting ATPase 8 plasma membrane-type</fullName>
    </submittedName>
</protein>
<comment type="subcellular location">
    <subcellularLocation>
        <location evidence="1">Endomembrane system</location>
        <topology evidence="1">Multi-pass membrane protein</topology>
    </subcellularLocation>
</comment>
<evidence type="ECO:0000256" key="2">
    <source>
        <dbReference type="ARBA" id="ARBA00022723"/>
    </source>
</evidence>
<proteinExistence type="predicted"/>
<dbReference type="PANTHER" id="PTHR24093">
    <property type="entry name" value="CATION TRANSPORTING ATPASE"/>
    <property type="match status" value="1"/>
</dbReference>
<dbReference type="Gene3D" id="3.40.50.1000">
    <property type="entry name" value="HAD superfamily/HAD-like"/>
    <property type="match status" value="1"/>
</dbReference>
<gene>
    <name evidence="5" type="ORF">PHJA_002394700</name>
</gene>
<evidence type="ECO:0000256" key="3">
    <source>
        <dbReference type="ARBA" id="ARBA00022842"/>
    </source>
</evidence>
<dbReference type="GO" id="GO:0005886">
    <property type="term" value="C:plasma membrane"/>
    <property type="evidence" value="ECO:0007669"/>
    <property type="project" value="TreeGrafter"/>
</dbReference>
<sequence length="273" mass="31137">MGIQGTEVAKESSDIIILDDNFASVVKLLWVNLIMDTLGDLTLATEPPTDHLMRIPPALYQVIVLLILNFRGRSILGLEHESSDHAFQVKNTLIFNAFVLCQIHSKILTIIAIICVISALVCIQTDVEAKAVETEFEKLYSYMFYIEHEGLTVEETDRPKPTAIFVVNFDKNLRLLDVRVFVFFCADVISNFGDEYLRKPTEEDMTYLLHVAFFKSISSPPIRKLKLFAEHQEVARKMLNEHLVFYRLVSYLPSAQVFYGIVYDGEIASSYTI</sequence>
<comment type="caution">
    <text evidence="5">The sequence shown here is derived from an EMBL/GenBank/DDBJ whole genome shotgun (WGS) entry which is preliminary data.</text>
</comment>
<evidence type="ECO:0000313" key="6">
    <source>
        <dbReference type="Proteomes" id="UP000653305"/>
    </source>
</evidence>
<dbReference type="Proteomes" id="UP000653305">
    <property type="component" value="Unassembled WGS sequence"/>
</dbReference>
<dbReference type="OrthoDB" id="3352408at2759"/>
<dbReference type="Gene3D" id="1.20.1110.10">
    <property type="entry name" value="Calcium-transporting ATPase, transmembrane domain"/>
    <property type="match status" value="1"/>
</dbReference>
<name>A0A830CTM5_9LAMI</name>
<evidence type="ECO:0000256" key="1">
    <source>
        <dbReference type="ARBA" id="ARBA00004127"/>
    </source>
</evidence>
<dbReference type="GO" id="GO:0012505">
    <property type="term" value="C:endomembrane system"/>
    <property type="evidence" value="ECO:0007669"/>
    <property type="project" value="UniProtKB-SubCell"/>
</dbReference>
<keyword evidence="2" id="KW-0479">Metal-binding</keyword>
<accession>A0A830CTM5</accession>
<organism evidence="5 6">
    <name type="scientific">Phtheirospermum japonicum</name>
    <dbReference type="NCBI Taxonomy" id="374723"/>
    <lineage>
        <taxon>Eukaryota</taxon>
        <taxon>Viridiplantae</taxon>
        <taxon>Streptophyta</taxon>
        <taxon>Embryophyta</taxon>
        <taxon>Tracheophyta</taxon>
        <taxon>Spermatophyta</taxon>
        <taxon>Magnoliopsida</taxon>
        <taxon>eudicotyledons</taxon>
        <taxon>Gunneridae</taxon>
        <taxon>Pentapetalae</taxon>
        <taxon>asterids</taxon>
        <taxon>lamiids</taxon>
        <taxon>Lamiales</taxon>
        <taxon>Orobanchaceae</taxon>
        <taxon>Orobanchaceae incertae sedis</taxon>
        <taxon>Phtheirospermum</taxon>
    </lineage>
</organism>
<reference evidence="5" key="1">
    <citation type="submission" date="2020-07" db="EMBL/GenBank/DDBJ databases">
        <title>Ethylene signaling mediates host invasion by parasitic plants.</title>
        <authorList>
            <person name="Yoshida S."/>
        </authorList>
    </citation>
    <scope>NUCLEOTIDE SEQUENCE</scope>
    <source>
        <strain evidence="5">Okayama</strain>
    </source>
</reference>
<keyword evidence="6" id="KW-1185">Reference proteome</keyword>
<dbReference type="Pfam" id="PF00689">
    <property type="entry name" value="Cation_ATPase_C"/>
    <property type="match status" value="1"/>
</dbReference>
<dbReference type="InterPro" id="IPR023298">
    <property type="entry name" value="ATPase_P-typ_TM_dom_sf"/>
</dbReference>
<dbReference type="GO" id="GO:0046872">
    <property type="term" value="F:metal ion binding"/>
    <property type="evidence" value="ECO:0007669"/>
    <property type="project" value="UniProtKB-KW"/>
</dbReference>
<dbReference type="InterPro" id="IPR023214">
    <property type="entry name" value="HAD_sf"/>
</dbReference>
<dbReference type="SUPFAM" id="SSF81665">
    <property type="entry name" value="Calcium ATPase, transmembrane domain M"/>
    <property type="match status" value="1"/>
</dbReference>
<dbReference type="PANTHER" id="PTHR24093:SF369">
    <property type="entry name" value="CALCIUM-TRANSPORTING ATPASE"/>
    <property type="match status" value="1"/>
</dbReference>
<evidence type="ECO:0000313" key="5">
    <source>
        <dbReference type="EMBL" id="GFQ02507.1"/>
    </source>
</evidence>
<keyword evidence="3" id="KW-0460">Magnesium</keyword>
<dbReference type="InterPro" id="IPR006068">
    <property type="entry name" value="ATPase_P-typ_cation-transptr_C"/>
</dbReference>
<dbReference type="GO" id="GO:0005388">
    <property type="term" value="F:P-type calcium transporter activity"/>
    <property type="evidence" value="ECO:0007669"/>
    <property type="project" value="TreeGrafter"/>
</dbReference>
<dbReference type="AlphaFoldDB" id="A0A830CTM5"/>